<name>A0A238FMF9_9BASI</name>
<organism evidence="1 2">
    <name type="scientific">Microbotryum intermedium</name>
    <dbReference type="NCBI Taxonomy" id="269621"/>
    <lineage>
        <taxon>Eukaryota</taxon>
        <taxon>Fungi</taxon>
        <taxon>Dikarya</taxon>
        <taxon>Basidiomycota</taxon>
        <taxon>Pucciniomycotina</taxon>
        <taxon>Microbotryomycetes</taxon>
        <taxon>Microbotryales</taxon>
        <taxon>Microbotryaceae</taxon>
        <taxon>Microbotryum</taxon>
    </lineage>
</organism>
<evidence type="ECO:0000313" key="1">
    <source>
        <dbReference type="EMBL" id="SCV73054.1"/>
    </source>
</evidence>
<protein>
    <submittedName>
        <fullName evidence="1">BQ2448_6979 protein</fullName>
    </submittedName>
</protein>
<accession>A0A238FMF9</accession>
<dbReference type="EMBL" id="FMSP01000017">
    <property type="protein sequence ID" value="SCV73054.1"/>
    <property type="molecule type" value="Genomic_DNA"/>
</dbReference>
<proteinExistence type="predicted"/>
<reference evidence="2" key="1">
    <citation type="submission" date="2016-09" db="EMBL/GenBank/DDBJ databases">
        <authorList>
            <person name="Jeantristanb JTB J.-T."/>
            <person name="Ricardo R."/>
        </authorList>
    </citation>
    <scope>NUCLEOTIDE SEQUENCE [LARGE SCALE GENOMIC DNA]</scope>
</reference>
<gene>
    <name evidence="1" type="ORF">BQ2448_6979</name>
</gene>
<evidence type="ECO:0000313" key="2">
    <source>
        <dbReference type="Proteomes" id="UP000198372"/>
    </source>
</evidence>
<sequence length="81" mass="9125">MSSLSGLVHLRTIDVPPQAKTLDDVEDMSLTTCKRVRRHSEPVAYDYSRPKEDARVNINLSVDHLKALCRLHGIDVTPEDV</sequence>
<dbReference type="AlphaFoldDB" id="A0A238FMF9"/>
<keyword evidence="2" id="KW-1185">Reference proteome</keyword>
<dbReference type="Proteomes" id="UP000198372">
    <property type="component" value="Unassembled WGS sequence"/>
</dbReference>